<name>A0A552EN69_MICAE</name>
<protein>
    <recommendedName>
        <fullName evidence="3">Apoptotic protease-activating factor 1 like protein</fullName>
    </recommendedName>
</protein>
<dbReference type="AlphaFoldDB" id="A0A552EN69"/>
<dbReference type="EMBL" id="SFBH01000082">
    <property type="protein sequence ID" value="TRU35895.1"/>
    <property type="molecule type" value="Genomic_DNA"/>
</dbReference>
<evidence type="ECO:0000313" key="1">
    <source>
        <dbReference type="EMBL" id="TRU35895.1"/>
    </source>
</evidence>
<organism evidence="1 2">
    <name type="scientific">Microcystis aeruginosa Ma_MB_F_20061100_S20D</name>
    <dbReference type="NCBI Taxonomy" id="2486253"/>
    <lineage>
        <taxon>Bacteria</taxon>
        <taxon>Bacillati</taxon>
        <taxon>Cyanobacteriota</taxon>
        <taxon>Cyanophyceae</taxon>
        <taxon>Oscillatoriophycideae</taxon>
        <taxon>Chroococcales</taxon>
        <taxon>Microcystaceae</taxon>
        <taxon>Microcystis</taxon>
    </lineage>
</organism>
<proteinExistence type="predicted"/>
<dbReference type="Proteomes" id="UP000315113">
    <property type="component" value="Unassembled WGS sequence"/>
</dbReference>
<accession>A0A552EN69</accession>
<reference evidence="1 2" key="1">
    <citation type="submission" date="2019-01" db="EMBL/GenBank/DDBJ databases">
        <title>Coherence of Microcystis species and biogeography revealed through population genomics.</title>
        <authorList>
            <person name="Perez-Carrascal O.M."/>
            <person name="Terrat Y."/>
            <person name="Giani A."/>
            <person name="Fortin N."/>
            <person name="Tromas N."/>
            <person name="Shapiro B.J."/>
        </authorList>
    </citation>
    <scope>NUCLEOTIDE SEQUENCE [LARGE SCALE GENOMIC DNA]</scope>
    <source>
        <strain evidence="1">Ma_MB_F_20061100_S20D</strain>
    </source>
</reference>
<evidence type="ECO:0000313" key="2">
    <source>
        <dbReference type="Proteomes" id="UP000315113"/>
    </source>
</evidence>
<evidence type="ECO:0008006" key="3">
    <source>
        <dbReference type="Google" id="ProtNLM"/>
    </source>
</evidence>
<sequence length="62" mass="7027">MLTPNHVDLSFWKKTLQALGTLTHSNFLETIPNLAPLILHLGGEVALREVYQGIRDVSQWWG</sequence>
<comment type="caution">
    <text evidence="1">The sequence shown here is derived from an EMBL/GenBank/DDBJ whole genome shotgun (WGS) entry which is preliminary data.</text>
</comment>
<gene>
    <name evidence="1" type="ORF">EWV78_10130</name>
</gene>